<dbReference type="InterPro" id="IPR011146">
    <property type="entry name" value="HIT-like"/>
</dbReference>
<dbReference type="STRING" id="105785.A0A2J7RB76"/>
<dbReference type="Proteomes" id="UP000235965">
    <property type="component" value="Unassembled WGS sequence"/>
</dbReference>
<evidence type="ECO:0000313" key="5">
    <source>
        <dbReference type="Proteomes" id="UP000235965"/>
    </source>
</evidence>
<organism evidence="4 5">
    <name type="scientific">Cryptotermes secundus</name>
    <dbReference type="NCBI Taxonomy" id="105785"/>
    <lineage>
        <taxon>Eukaryota</taxon>
        <taxon>Metazoa</taxon>
        <taxon>Ecdysozoa</taxon>
        <taxon>Arthropoda</taxon>
        <taxon>Hexapoda</taxon>
        <taxon>Insecta</taxon>
        <taxon>Pterygota</taxon>
        <taxon>Neoptera</taxon>
        <taxon>Polyneoptera</taxon>
        <taxon>Dictyoptera</taxon>
        <taxon>Blattodea</taxon>
        <taxon>Blattoidea</taxon>
        <taxon>Termitoidae</taxon>
        <taxon>Kalotermitidae</taxon>
        <taxon>Cryptotermitinae</taxon>
        <taxon>Cryptotermes</taxon>
    </lineage>
</organism>
<dbReference type="InterPro" id="IPR036265">
    <property type="entry name" value="HIT-like_sf"/>
</dbReference>
<name>A0A2J7RB76_9NEOP</name>
<dbReference type="Gene3D" id="3.30.428.10">
    <property type="entry name" value="HIT-like"/>
    <property type="match status" value="1"/>
</dbReference>
<accession>A0A2J7RB76</accession>
<proteinExistence type="predicted"/>
<sequence length="118" mass="13585">MSNKSYDGNNIFAQILRGELPCEKVHENERVLAFYDKYPDAPVHILVVPKSQYTSYDDFILKASAEEIVNFFKTVREITHKYNGYRLVTNYGENGEQVIPHFHVNILGGKRLGKHVSL</sequence>
<dbReference type="SUPFAM" id="SSF54197">
    <property type="entry name" value="HIT-like"/>
    <property type="match status" value="1"/>
</dbReference>
<dbReference type="AlphaFoldDB" id="A0A2J7RB76"/>
<comment type="caution">
    <text evidence="2">Lacks conserved residue(s) required for the propagation of feature annotation.</text>
</comment>
<dbReference type="PANTHER" id="PTHR23089">
    <property type="entry name" value="HISTIDINE TRIAD HIT PROTEIN"/>
    <property type="match status" value="1"/>
</dbReference>
<dbReference type="InterPro" id="IPR001310">
    <property type="entry name" value="Histidine_triad_HIT"/>
</dbReference>
<dbReference type="PRINTS" id="PR00332">
    <property type="entry name" value="HISTRIAD"/>
</dbReference>
<dbReference type="Pfam" id="PF01230">
    <property type="entry name" value="HIT"/>
    <property type="match status" value="1"/>
</dbReference>
<reference evidence="4 5" key="1">
    <citation type="submission" date="2017-12" db="EMBL/GenBank/DDBJ databases">
        <title>Hemimetabolous genomes reveal molecular basis of termite eusociality.</title>
        <authorList>
            <person name="Harrison M.C."/>
            <person name="Jongepier E."/>
            <person name="Robertson H.M."/>
            <person name="Arning N."/>
            <person name="Bitard-Feildel T."/>
            <person name="Chao H."/>
            <person name="Childers C.P."/>
            <person name="Dinh H."/>
            <person name="Doddapaneni H."/>
            <person name="Dugan S."/>
            <person name="Gowin J."/>
            <person name="Greiner C."/>
            <person name="Han Y."/>
            <person name="Hu H."/>
            <person name="Hughes D.S.T."/>
            <person name="Huylmans A.-K."/>
            <person name="Kemena C."/>
            <person name="Kremer L.P.M."/>
            <person name="Lee S.L."/>
            <person name="Lopez-Ezquerra A."/>
            <person name="Mallet L."/>
            <person name="Monroy-Kuhn J.M."/>
            <person name="Moser A."/>
            <person name="Murali S.C."/>
            <person name="Muzny D.M."/>
            <person name="Otani S."/>
            <person name="Piulachs M.-D."/>
            <person name="Poelchau M."/>
            <person name="Qu J."/>
            <person name="Schaub F."/>
            <person name="Wada-Katsumata A."/>
            <person name="Worley K.C."/>
            <person name="Xie Q."/>
            <person name="Ylla G."/>
            <person name="Poulsen M."/>
            <person name="Gibbs R.A."/>
            <person name="Schal C."/>
            <person name="Richards S."/>
            <person name="Belles X."/>
            <person name="Korb J."/>
            <person name="Bornberg-Bauer E."/>
        </authorList>
    </citation>
    <scope>NUCLEOTIDE SEQUENCE [LARGE SCALE GENOMIC DNA]</scope>
    <source>
        <tissue evidence="4">Whole body</tissue>
    </source>
</reference>
<dbReference type="GO" id="GO:0003824">
    <property type="term" value="F:catalytic activity"/>
    <property type="evidence" value="ECO:0007669"/>
    <property type="project" value="InterPro"/>
</dbReference>
<evidence type="ECO:0000259" key="3">
    <source>
        <dbReference type="PROSITE" id="PS51084"/>
    </source>
</evidence>
<keyword evidence="5" id="KW-1185">Reference proteome</keyword>
<dbReference type="InParanoid" id="A0A2J7RB76"/>
<dbReference type="PROSITE" id="PS51084">
    <property type="entry name" value="HIT_2"/>
    <property type="match status" value="1"/>
</dbReference>
<feature type="domain" description="HIT" evidence="3">
    <location>
        <begin position="11"/>
        <end position="117"/>
    </location>
</feature>
<evidence type="ECO:0000256" key="2">
    <source>
        <dbReference type="PROSITE-ProRule" id="PRU00464"/>
    </source>
</evidence>
<protein>
    <submittedName>
        <fullName evidence="4">Putative 13.2 kDa HIT-like protein in hisE 3'region</fullName>
    </submittedName>
</protein>
<evidence type="ECO:0000256" key="1">
    <source>
        <dbReference type="PIRSR" id="PIRSR601310-1"/>
    </source>
</evidence>
<dbReference type="EMBL" id="NEVH01005923">
    <property type="protein sequence ID" value="PNF38081.1"/>
    <property type="molecule type" value="Genomic_DNA"/>
</dbReference>
<gene>
    <name evidence="4" type="primary">YHIT</name>
    <name evidence="4" type="ORF">B7P43_CG16070</name>
</gene>
<comment type="caution">
    <text evidence="4">The sequence shown here is derived from an EMBL/GenBank/DDBJ whole genome shotgun (WGS) entry which is preliminary data.</text>
</comment>
<evidence type="ECO:0000313" key="4">
    <source>
        <dbReference type="EMBL" id="PNF38081.1"/>
    </source>
</evidence>
<feature type="active site" description="Tele-AMP-histidine intermediate" evidence="1">
    <location>
        <position position="103"/>
    </location>
</feature>